<sequence>MSENFLSRWSKRKLEVRAREKQAEDAPELQLSAPFQGSDTNQGNAVIELADSQPKSQTPSQPELPLPTEADLLAVKQGGDIKAFMVDKVSTELKNKAFKALFSRPEFNVMDGLDIYIDDYNKFTPLSQEDIGKMTLSKQLLSRPDLEILKKADMEEGLERVASVLSGSDDSVPAVSDKTGDIEQTAAENPDALDDVRVIPDGLQGSDFNKELEKRSFETPGEK</sequence>
<proteinExistence type="predicted"/>
<feature type="region of interest" description="Disordered" evidence="1">
    <location>
        <begin position="18"/>
        <end position="68"/>
    </location>
</feature>
<evidence type="ECO:0000313" key="3">
    <source>
        <dbReference type="Proteomes" id="UP000501130"/>
    </source>
</evidence>
<name>A0ABX6N657_9BURK</name>
<dbReference type="EMBL" id="CP053084">
    <property type="protein sequence ID" value="QJR29511.1"/>
    <property type="molecule type" value="Genomic_DNA"/>
</dbReference>
<feature type="compositionally biased region" description="Polar residues" evidence="1">
    <location>
        <begin position="33"/>
        <end position="44"/>
    </location>
</feature>
<reference evidence="2 3" key="1">
    <citation type="submission" date="2020-05" db="EMBL/GenBank/DDBJ databases">
        <title>Compete genome of Limnobacter sp. SAORIC-580.</title>
        <authorList>
            <person name="Song J."/>
            <person name="Cho J.-C."/>
        </authorList>
    </citation>
    <scope>NUCLEOTIDE SEQUENCE [LARGE SCALE GENOMIC DNA]</scope>
    <source>
        <strain evidence="2 3">SAORIC-580</strain>
    </source>
</reference>
<protein>
    <submittedName>
        <fullName evidence="2">DUF3306 domain-containing protein</fullName>
    </submittedName>
</protein>
<dbReference type="RefSeq" id="WP_171098931.1">
    <property type="nucleotide sequence ID" value="NZ_CP053084.1"/>
</dbReference>
<dbReference type="Proteomes" id="UP000501130">
    <property type="component" value="Chromosome"/>
</dbReference>
<keyword evidence="3" id="KW-1185">Reference proteome</keyword>
<feature type="compositionally biased region" description="Basic and acidic residues" evidence="1">
    <location>
        <begin position="208"/>
        <end position="223"/>
    </location>
</feature>
<accession>A0ABX6N657</accession>
<dbReference type="Pfam" id="PF11748">
    <property type="entry name" value="DUF3306"/>
    <property type="match status" value="1"/>
</dbReference>
<evidence type="ECO:0000313" key="2">
    <source>
        <dbReference type="EMBL" id="QJR29511.1"/>
    </source>
</evidence>
<gene>
    <name evidence="2" type="ORF">HKT17_07190</name>
</gene>
<organism evidence="2 3">
    <name type="scientific">Limnobacter profundi</name>
    <dbReference type="NCBI Taxonomy" id="2732163"/>
    <lineage>
        <taxon>Bacteria</taxon>
        <taxon>Pseudomonadati</taxon>
        <taxon>Pseudomonadota</taxon>
        <taxon>Betaproteobacteria</taxon>
        <taxon>Burkholderiales</taxon>
        <taxon>Burkholderiaceae</taxon>
        <taxon>Limnobacter</taxon>
    </lineage>
</organism>
<evidence type="ECO:0000256" key="1">
    <source>
        <dbReference type="SAM" id="MobiDB-lite"/>
    </source>
</evidence>
<dbReference type="InterPro" id="IPR021735">
    <property type="entry name" value="DUF3306"/>
</dbReference>
<feature type="region of interest" description="Disordered" evidence="1">
    <location>
        <begin position="168"/>
        <end position="223"/>
    </location>
</feature>